<sequence>MTRDLGAGEEWRPWTDLIPGGSALHGRLGFGGTDTDDHEQIAVKVIRADLVPRDASPRGTEALRTVQGPHIASPVDARLRAIP</sequence>
<protein>
    <submittedName>
        <fullName evidence="1">Uncharacterized protein</fullName>
    </submittedName>
</protein>
<dbReference type="EMBL" id="QVNQ01000010">
    <property type="protein sequence ID" value="RFS82212.1"/>
    <property type="molecule type" value="Genomic_DNA"/>
</dbReference>
<dbReference type="Proteomes" id="UP000262882">
    <property type="component" value="Unassembled WGS sequence"/>
</dbReference>
<reference evidence="1 2" key="1">
    <citation type="submission" date="2018-08" db="EMBL/GenBank/DDBJ databases">
        <title>Actinomadura spongicola sp. nov., isolated from marine sponge Leucetta chagosensis.</title>
        <authorList>
            <person name="Li L."/>
            <person name="Lin H.W."/>
        </authorList>
    </citation>
    <scope>NUCLEOTIDE SEQUENCE [LARGE SCALE GENOMIC DNA]</scope>
    <source>
        <strain evidence="1 2">LHW52907</strain>
    </source>
</reference>
<gene>
    <name evidence="1" type="ORF">D0T12_28670</name>
</gene>
<dbReference type="AlphaFoldDB" id="A0A372GAN9"/>
<name>A0A372GAN9_9ACTN</name>
<proteinExistence type="predicted"/>
<dbReference type="RefSeq" id="WP_117403379.1">
    <property type="nucleotide sequence ID" value="NZ_QVNQ01000010.1"/>
</dbReference>
<organism evidence="1 2">
    <name type="scientific">Actinomadura spongiicola</name>
    <dbReference type="NCBI Taxonomy" id="2303421"/>
    <lineage>
        <taxon>Bacteria</taxon>
        <taxon>Bacillati</taxon>
        <taxon>Actinomycetota</taxon>
        <taxon>Actinomycetes</taxon>
        <taxon>Streptosporangiales</taxon>
        <taxon>Thermomonosporaceae</taxon>
        <taxon>Actinomadura</taxon>
    </lineage>
</organism>
<evidence type="ECO:0000313" key="2">
    <source>
        <dbReference type="Proteomes" id="UP000262882"/>
    </source>
</evidence>
<comment type="caution">
    <text evidence="1">The sequence shown here is derived from an EMBL/GenBank/DDBJ whole genome shotgun (WGS) entry which is preliminary data.</text>
</comment>
<evidence type="ECO:0000313" key="1">
    <source>
        <dbReference type="EMBL" id="RFS82212.1"/>
    </source>
</evidence>
<keyword evidence="2" id="KW-1185">Reference proteome</keyword>
<accession>A0A372GAN9</accession>